<comment type="similarity">
    <text evidence="1">Belongs to the FAD-binding monooxygenase family.</text>
</comment>
<dbReference type="AlphaFoldDB" id="A0A0C9XHS1"/>
<dbReference type="PANTHER" id="PTHR42877">
    <property type="entry name" value="L-ORNITHINE N(5)-MONOOXYGENASE-RELATED"/>
    <property type="match status" value="1"/>
</dbReference>
<keyword evidence="2" id="KW-0285">Flavoprotein</keyword>
<keyword evidence="5" id="KW-0812">Transmembrane</keyword>
<evidence type="ECO:0000256" key="5">
    <source>
        <dbReference type="SAM" id="Phobius"/>
    </source>
</evidence>
<dbReference type="Proteomes" id="UP000054477">
    <property type="component" value="Unassembled WGS sequence"/>
</dbReference>
<evidence type="ECO:0000256" key="2">
    <source>
        <dbReference type="ARBA" id="ARBA00022630"/>
    </source>
</evidence>
<gene>
    <name evidence="6" type="ORF">K443DRAFT_134351</name>
</gene>
<evidence type="ECO:0000256" key="1">
    <source>
        <dbReference type="ARBA" id="ARBA00010139"/>
    </source>
</evidence>
<organism evidence="6 7">
    <name type="scientific">Laccaria amethystina LaAM-08-1</name>
    <dbReference type="NCBI Taxonomy" id="1095629"/>
    <lineage>
        <taxon>Eukaryota</taxon>
        <taxon>Fungi</taxon>
        <taxon>Dikarya</taxon>
        <taxon>Basidiomycota</taxon>
        <taxon>Agaricomycotina</taxon>
        <taxon>Agaricomycetes</taxon>
        <taxon>Agaricomycetidae</taxon>
        <taxon>Agaricales</taxon>
        <taxon>Agaricineae</taxon>
        <taxon>Hydnangiaceae</taxon>
        <taxon>Laccaria</taxon>
    </lineage>
</organism>
<dbReference type="InterPro" id="IPR051209">
    <property type="entry name" value="FAD-bind_Monooxygenase_sf"/>
</dbReference>
<reference evidence="6 7" key="1">
    <citation type="submission" date="2014-04" db="EMBL/GenBank/DDBJ databases">
        <authorList>
            <consortium name="DOE Joint Genome Institute"/>
            <person name="Kuo A."/>
            <person name="Kohler A."/>
            <person name="Nagy L.G."/>
            <person name="Floudas D."/>
            <person name="Copeland A."/>
            <person name="Barry K.W."/>
            <person name="Cichocki N."/>
            <person name="Veneault-Fourrey C."/>
            <person name="LaButti K."/>
            <person name="Lindquist E.A."/>
            <person name="Lipzen A."/>
            <person name="Lundell T."/>
            <person name="Morin E."/>
            <person name="Murat C."/>
            <person name="Sun H."/>
            <person name="Tunlid A."/>
            <person name="Henrissat B."/>
            <person name="Grigoriev I.V."/>
            <person name="Hibbett D.S."/>
            <person name="Martin F."/>
            <person name="Nordberg H.P."/>
            <person name="Cantor M.N."/>
            <person name="Hua S.X."/>
        </authorList>
    </citation>
    <scope>NUCLEOTIDE SEQUENCE [LARGE SCALE GENOMIC DNA]</scope>
    <source>
        <strain evidence="6 7">LaAM-08-1</strain>
    </source>
</reference>
<keyword evidence="5" id="KW-0472">Membrane</keyword>
<dbReference type="HOGENOM" id="CLU_006937_7_0_1"/>
<proteinExistence type="inferred from homology"/>
<dbReference type="EMBL" id="KN838746">
    <property type="protein sequence ID" value="KIJ95702.1"/>
    <property type="molecule type" value="Genomic_DNA"/>
</dbReference>
<keyword evidence="4" id="KW-0560">Oxidoreductase</keyword>
<dbReference type="InterPro" id="IPR020946">
    <property type="entry name" value="Flavin_mOase-like"/>
</dbReference>
<keyword evidence="3" id="KW-0274">FAD</keyword>
<dbReference type="Pfam" id="PF00743">
    <property type="entry name" value="FMO-like"/>
    <property type="match status" value="1"/>
</dbReference>
<evidence type="ECO:0000313" key="7">
    <source>
        <dbReference type="Proteomes" id="UP000054477"/>
    </source>
</evidence>
<dbReference type="OrthoDB" id="74360at2759"/>
<keyword evidence="7" id="KW-1185">Reference proteome</keyword>
<sequence>MAPSPNVAVIGAGTGGLALAIALKRQLSYDNFTIYEKASEVGGTWRDNTYPGCASDIAMPWYSFSTDLHDWTHSHGFQPVIHAYWIGLARKYDLYPHIAFNHAVISAEWDSAAQVYRIITRNTITGEEKTVTANILISAVGILDVPRYASIRGVREFKGKMFHSARWNETVKLVGKRVAVIGNGASATQFVPIITQDPAVQVMQFCRTPYWLLPSAHSEYSPLRRWLTRNLFFLMRFWRWMVFVKMEVLYIAVFRFAILRKLVMKYSTNYIKKHAPAKDVKDLIPTYPMGCKRILFDTNYLAALHRPNLALNWDGIEVVTEGGILTKKGETIPFDVLIFATGFATDQYPIPVRGNKGKTIQEYYEAEEGAKAYLGTSIPGFPNFFTVFGPNTATGHASVIYTSEIQAKYITQLIKPILAQKATSLEIKVNATDAYNEKIQARLSRSVFPHCSSWYRVGGAGKITNIFPGAAVTFWAWLRKLKEAISSGLSEDDGGG</sequence>
<dbReference type="GO" id="GO:0004499">
    <property type="term" value="F:N,N-dimethylaniline monooxygenase activity"/>
    <property type="evidence" value="ECO:0007669"/>
    <property type="project" value="InterPro"/>
</dbReference>
<name>A0A0C9XHS1_9AGAR</name>
<keyword evidence="5" id="KW-1133">Transmembrane helix</keyword>
<reference evidence="7" key="2">
    <citation type="submission" date="2015-01" db="EMBL/GenBank/DDBJ databases">
        <title>Evolutionary Origins and Diversification of the Mycorrhizal Mutualists.</title>
        <authorList>
            <consortium name="DOE Joint Genome Institute"/>
            <consortium name="Mycorrhizal Genomics Consortium"/>
            <person name="Kohler A."/>
            <person name="Kuo A."/>
            <person name="Nagy L.G."/>
            <person name="Floudas D."/>
            <person name="Copeland A."/>
            <person name="Barry K.W."/>
            <person name="Cichocki N."/>
            <person name="Veneault-Fourrey C."/>
            <person name="LaButti K."/>
            <person name="Lindquist E.A."/>
            <person name="Lipzen A."/>
            <person name="Lundell T."/>
            <person name="Morin E."/>
            <person name="Murat C."/>
            <person name="Riley R."/>
            <person name="Ohm R."/>
            <person name="Sun H."/>
            <person name="Tunlid A."/>
            <person name="Henrissat B."/>
            <person name="Grigoriev I.V."/>
            <person name="Hibbett D.S."/>
            <person name="Martin F."/>
        </authorList>
    </citation>
    <scope>NUCLEOTIDE SEQUENCE [LARGE SCALE GENOMIC DNA]</scope>
    <source>
        <strain evidence="7">LaAM-08-1</strain>
    </source>
</reference>
<dbReference type="STRING" id="1095629.A0A0C9XHS1"/>
<evidence type="ECO:0000256" key="3">
    <source>
        <dbReference type="ARBA" id="ARBA00022827"/>
    </source>
</evidence>
<dbReference type="Gene3D" id="3.50.50.60">
    <property type="entry name" value="FAD/NAD(P)-binding domain"/>
    <property type="match status" value="2"/>
</dbReference>
<dbReference type="PRINTS" id="PR00370">
    <property type="entry name" value="FMOXYGENASE"/>
</dbReference>
<dbReference type="InterPro" id="IPR000960">
    <property type="entry name" value="Flavin_mOase"/>
</dbReference>
<evidence type="ECO:0000313" key="6">
    <source>
        <dbReference type="EMBL" id="KIJ95702.1"/>
    </source>
</evidence>
<protein>
    <submittedName>
        <fullName evidence="6">Uncharacterized protein</fullName>
    </submittedName>
</protein>
<evidence type="ECO:0000256" key="4">
    <source>
        <dbReference type="ARBA" id="ARBA00023002"/>
    </source>
</evidence>
<dbReference type="GO" id="GO:0050661">
    <property type="term" value="F:NADP binding"/>
    <property type="evidence" value="ECO:0007669"/>
    <property type="project" value="InterPro"/>
</dbReference>
<dbReference type="GO" id="GO:0050660">
    <property type="term" value="F:flavin adenine dinucleotide binding"/>
    <property type="evidence" value="ECO:0007669"/>
    <property type="project" value="InterPro"/>
</dbReference>
<dbReference type="SUPFAM" id="SSF51905">
    <property type="entry name" value="FAD/NAD(P)-binding domain"/>
    <property type="match status" value="2"/>
</dbReference>
<dbReference type="InterPro" id="IPR036188">
    <property type="entry name" value="FAD/NAD-bd_sf"/>
</dbReference>
<dbReference type="PANTHER" id="PTHR42877:SF4">
    <property type="entry name" value="FAD_NAD(P)-BINDING DOMAIN-CONTAINING PROTEIN-RELATED"/>
    <property type="match status" value="1"/>
</dbReference>
<feature type="transmembrane region" description="Helical" evidence="5">
    <location>
        <begin position="237"/>
        <end position="258"/>
    </location>
</feature>
<accession>A0A0C9XHS1</accession>